<dbReference type="InterPro" id="IPR037294">
    <property type="entry name" value="ABC_BtuC-like"/>
</dbReference>
<organism evidence="11 12">
    <name type="scientific">Brevibacillus brevis</name>
    <name type="common">Bacillus brevis</name>
    <dbReference type="NCBI Taxonomy" id="1393"/>
    <lineage>
        <taxon>Bacteria</taxon>
        <taxon>Bacillati</taxon>
        <taxon>Bacillota</taxon>
        <taxon>Bacilli</taxon>
        <taxon>Bacillales</taxon>
        <taxon>Paenibacillaceae</taxon>
        <taxon>Brevibacillus</taxon>
    </lineage>
</organism>
<name>A0ABY9T017_BREBE</name>
<keyword evidence="3" id="KW-1003">Cell membrane</keyword>
<evidence type="ECO:0000313" key="12">
    <source>
        <dbReference type="Proteomes" id="UP001256827"/>
    </source>
</evidence>
<keyword evidence="12" id="KW-1185">Reference proteome</keyword>
<evidence type="ECO:0000256" key="7">
    <source>
        <dbReference type="ARBA" id="ARBA00022989"/>
    </source>
</evidence>
<evidence type="ECO:0000256" key="9">
    <source>
        <dbReference type="ARBA" id="ARBA00037998"/>
    </source>
</evidence>
<dbReference type="Proteomes" id="UP001256827">
    <property type="component" value="Chromosome"/>
</dbReference>
<feature type="transmembrane region" description="Helical" evidence="10">
    <location>
        <begin position="136"/>
        <end position="160"/>
    </location>
</feature>
<evidence type="ECO:0000256" key="8">
    <source>
        <dbReference type="ARBA" id="ARBA00023136"/>
    </source>
</evidence>
<keyword evidence="5 10" id="KW-0812">Transmembrane</keyword>
<dbReference type="SUPFAM" id="SSF81345">
    <property type="entry name" value="ABC transporter involved in vitamin B12 uptake, BtuC"/>
    <property type="match status" value="1"/>
</dbReference>
<keyword evidence="7 10" id="KW-1133">Transmembrane helix</keyword>
<keyword evidence="4" id="KW-0997">Cell inner membrane</keyword>
<comment type="subcellular location">
    <subcellularLocation>
        <location evidence="1">Cell membrane</location>
        <topology evidence="1">Multi-pass membrane protein</topology>
    </subcellularLocation>
</comment>
<feature type="transmembrane region" description="Helical" evidence="10">
    <location>
        <begin position="227"/>
        <end position="252"/>
    </location>
</feature>
<evidence type="ECO:0000313" key="11">
    <source>
        <dbReference type="EMBL" id="WNC13445.1"/>
    </source>
</evidence>
<evidence type="ECO:0000256" key="1">
    <source>
        <dbReference type="ARBA" id="ARBA00004651"/>
    </source>
</evidence>
<feature type="transmembrane region" description="Helical" evidence="10">
    <location>
        <begin position="64"/>
        <end position="85"/>
    </location>
</feature>
<dbReference type="Gene3D" id="1.10.3470.10">
    <property type="entry name" value="ABC transporter involved in vitamin B12 uptake, BtuC"/>
    <property type="match status" value="1"/>
</dbReference>
<evidence type="ECO:0000256" key="2">
    <source>
        <dbReference type="ARBA" id="ARBA00022448"/>
    </source>
</evidence>
<protein>
    <submittedName>
        <fullName evidence="11">Branched-chain amino acid ABC transporter permease</fullName>
    </submittedName>
</protein>
<keyword evidence="2" id="KW-0813">Transport</keyword>
<dbReference type="PANTHER" id="PTHR11795:SF371">
    <property type="entry name" value="HIGH-AFFINITY BRANCHED-CHAIN AMINO ACID TRANSPORT SYSTEM PERMEASE PROTEIN LIVH"/>
    <property type="match status" value="1"/>
</dbReference>
<keyword evidence="8 10" id="KW-0472">Membrane</keyword>
<sequence length="293" mass="30907">MIVLEQLINGLALGGVYALIALGFTLIFGVLRLFHMSHGDVFMFSGYLVISVAVFGFGSLPLPIAILLGMAIAAVIGMGVERVAFRPYRKSNEIIPLISGIGMSLILQNLAILIWGPGQINYHLESGIGDFKLGSIQMSGVRIVILLACVVIVFLFNYWLYKTRTGRAVRATAIDPETASMMGIRPTMIILITFAVGSALAGAATVLVGALYGAIYPSFGFSMGLKAFAASMLGGLGNMTGAVLGGLILGVLEVFTAGYVNVAYQDAIAMTILIGVLLIRPNGILGKSVEEKL</sequence>
<comment type="similarity">
    <text evidence="9">Belongs to the binding-protein-dependent transport system permease family. LivHM subfamily.</text>
</comment>
<keyword evidence="6" id="KW-0029">Amino-acid transport</keyword>
<feature type="transmembrane region" description="Helical" evidence="10">
    <location>
        <begin position="189"/>
        <end position="215"/>
    </location>
</feature>
<dbReference type="EMBL" id="CP134050">
    <property type="protein sequence ID" value="WNC13445.1"/>
    <property type="molecule type" value="Genomic_DNA"/>
</dbReference>
<accession>A0ABY9T017</accession>
<dbReference type="RefSeq" id="WP_310764952.1">
    <property type="nucleotide sequence ID" value="NZ_CP134050.1"/>
</dbReference>
<evidence type="ECO:0000256" key="6">
    <source>
        <dbReference type="ARBA" id="ARBA00022970"/>
    </source>
</evidence>
<evidence type="ECO:0000256" key="5">
    <source>
        <dbReference type="ARBA" id="ARBA00022692"/>
    </source>
</evidence>
<proteinExistence type="inferred from homology"/>
<feature type="transmembrane region" description="Helical" evidence="10">
    <location>
        <begin position="12"/>
        <end position="34"/>
    </location>
</feature>
<dbReference type="InterPro" id="IPR001851">
    <property type="entry name" value="ABC_transp_permease"/>
</dbReference>
<evidence type="ECO:0000256" key="10">
    <source>
        <dbReference type="SAM" id="Phobius"/>
    </source>
</evidence>
<dbReference type="InterPro" id="IPR052157">
    <property type="entry name" value="BCAA_transport_permease"/>
</dbReference>
<gene>
    <name evidence="11" type="ORF">RGB73_22505</name>
</gene>
<feature type="transmembrane region" description="Helical" evidence="10">
    <location>
        <begin position="97"/>
        <end position="116"/>
    </location>
</feature>
<dbReference type="Pfam" id="PF02653">
    <property type="entry name" value="BPD_transp_2"/>
    <property type="match status" value="1"/>
</dbReference>
<feature type="transmembrane region" description="Helical" evidence="10">
    <location>
        <begin position="259"/>
        <end position="279"/>
    </location>
</feature>
<dbReference type="CDD" id="cd06582">
    <property type="entry name" value="TM_PBP1_LivH_like"/>
    <property type="match status" value="1"/>
</dbReference>
<reference evidence="11 12" key="1">
    <citation type="submission" date="2023-09" db="EMBL/GenBank/DDBJ databases">
        <title>Complete Genome and Methylome dissection of Bacillus brevis NEB573 original source of BbsI restriction endonuclease.</title>
        <authorList>
            <person name="Fomenkov A."/>
            <person name="Roberts R.D."/>
        </authorList>
    </citation>
    <scope>NUCLEOTIDE SEQUENCE [LARGE SCALE GENOMIC DNA]</scope>
    <source>
        <strain evidence="11 12">NEB573</strain>
    </source>
</reference>
<evidence type="ECO:0000256" key="3">
    <source>
        <dbReference type="ARBA" id="ARBA00022475"/>
    </source>
</evidence>
<evidence type="ECO:0000256" key="4">
    <source>
        <dbReference type="ARBA" id="ARBA00022519"/>
    </source>
</evidence>
<dbReference type="PANTHER" id="PTHR11795">
    <property type="entry name" value="BRANCHED-CHAIN AMINO ACID TRANSPORT SYSTEM PERMEASE PROTEIN LIVH"/>
    <property type="match status" value="1"/>
</dbReference>